<evidence type="ECO:0000313" key="2">
    <source>
        <dbReference type="Proteomes" id="UP000019095"/>
    </source>
</evidence>
<reference evidence="1 2" key="1">
    <citation type="journal article" date="2014" name="Microbiology">
        <title>Unravelling the complete genome sequence of Advenella mimigardefordensis strain DPN7T and novel insights in the catabolism of the xenobiotic polythioester precursor 3,3'-dithiodipropionate.</title>
        <authorList>
            <person name="Wubbeler J.H."/>
            <person name="Hiessl S."/>
            <person name="Schuldes J."/>
            <person name="Thurmer A."/>
            <person name="Daniel R."/>
            <person name="Steinbuchel A."/>
        </authorList>
    </citation>
    <scope>NUCLEOTIDE SEQUENCE [LARGE SCALE GENOMIC DNA]</scope>
    <source>
        <strain evidence="2">DSM 17166 / LMG 22922 / DPN7</strain>
    </source>
</reference>
<organism evidence="1 2">
    <name type="scientific">Advenella mimigardefordensis (strain DSM 17166 / LMG 22922 / DPN7)</name>
    <dbReference type="NCBI Taxonomy" id="1247726"/>
    <lineage>
        <taxon>Bacteria</taxon>
        <taxon>Pseudomonadati</taxon>
        <taxon>Pseudomonadota</taxon>
        <taxon>Betaproteobacteria</taxon>
        <taxon>Burkholderiales</taxon>
        <taxon>Alcaligenaceae</taxon>
    </lineage>
</organism>
<keyword evidence="2" id="KW-1185">Reference proteome</keyword>
<dbReference type="KEGG" id="amim:MIM_c18060"/>
<dbReference type="HOGENOM" id="CLU_179252_0_0_4"/>
<name>W0PAX7_ADVMD</name>
<sequence length="87" mass="9913">MAQDNPYEMVEVESYVPKSTSGLRGKVHIRPVPGGNYSTDLRVECSKKLSTDYPIGTRFIIRATLTDREDGGEYLYSNYRWPVKVLP</sequence>
<accession>W0PAX7</accession>
<evidence type="ECO:0000313" key="1">
    <source>
        <dbReference type="EMBL" id="AHG63886.1"/>
    </source>
</evidence>
<protein>
    <submittedName>
        <fullName evidence="1">Uncharacterized protein</fullName>
    </submittedName>
</protein>
<dbReference type="Proteomes" id="UP000019095">
    <property type="component" value="Chromosome"/>
</dbReference>
<proteinExistence type="predicted"/>
<dbReference type="eggNOG" id="ENOG50332ZX">
    <property type="taxonomic scope" value="Bacteria"/>
</dbReference>
<gene>
    <name evidence="1" type="ORF">MIM_c18060</name>
</gene>
<dbReference type="AlphaFoldDB" id="W0PAX7"/>
<dbReference type="EMBL" id="CP003915">
    <property type="protein sequence ID" value="AHG63886.1"/>
    <property type="molecule type" value="Genomic_DNA"/>
</dbReference>